<dbReference type="Proteomes" id="UP001491310">
    <property type="component" value="Unassembled WGS sequence"/>
</dbReference>
<keyword evidence="2" id="KW-0732">Signal</keyword>
<accession>A0ABR2YUM7</accession>
<keyword evidence="4" id="KW-1185">Reference proteome</keyword>
<reference evidence="3 4" key="1">
    <citation type="journal article" date="2024" name="Nat. Commun.">
        <title>Phylogenomics reveals the evolutionary origins of lichenization in chlorophyte algae.</title>
        <authorList>
            <person name="Puginier C."/>
            <person name="Libourel C."/>
            <person name="Otte J."/>
            <person name="Skaloud P."/>
            <person name="Haon M."/>
            <person name="Grisel S."/>
            <person name="Petersen M."/>
            <person name="Berrin J.G."/>
            <person name="Delaux P.M."/>
            <person name="Dal Grande F."/>
            <person name="Keller J."/>
        </authorList>
    </citation>
    <scope>NUCLEOTIDE SEQUENCE [LARGE SCALE GENOMIC DNA]</scope>
    <source>
        <strain evidence="3 4">SAG 216-7</strain>
    </source>
</reference>
<evidence type="ECO:0000256" key="1">
    <source>
        <dbReference type="ARBA" id="ARBA00005375"/>
    </source>
</evidence>
<gene>
    <name evidence="3" type="ORF">WJX75_008934</name>
</gene>
<evidence type="ECO:0000313" key="4">
    <source>
        <dbReference type="Proteomes" id="UP001491310"/>
    </source>
</evidence>
<dbReference type="PROSITE" id="PS00616">
    <property type="entry name" value="HIS_ACID_PHOSPHAT_1"/>
    <property type="match status" value="1"/>
</dbReference>
<name>A0ABR2YUM7_9CHLO</name>
<dbReference type="PROSITE" id="PS00778">
    <property type="entry name" value="HIS_ACID_PHOSPHAT_2"/>
    <property type="match status" value="1"/>
</dbReference>
<feature type="chain" id="PRO_5045044553" description="Phosphoglycerate mutase-like protein" evidence="2">
    <location>
        <begin position="22"/>
        <end position="441"/>
    </location>
</feature>
<evidence type="ECO:0000256" key="2">
    <source>
        <dbReference type="SAM" id="SignalP"/>
    </source>
</evidence>
<evidence type="ECO:0008006" key="5">
    <source>
        <dbReference type="Google" id="ProtNLM"/>
    </source>
</evidence>
<organism evidence="3 4">
    <name type="scientific">Coccomyxa subellipsoidea</name>
    <dbReference type="NCBI Taxonomy" id="248742"/>
    <lineage>
        <taxon>Eukaryota</taxon>
        <taxon>Viridiplantae</taxon>
        <taxon>Chlorophyta</taxon>
        <taxon>core chlorophytes</taxon>
        <taxon>Trebouxiophyceae</taxon>
        <taxon>Trebouxiophyceae incertae sedis</taxon>
        <taxon>Coccomyxaceae</taxon>
        <taxon>Coccomyxa</taxon>
    </lineage>
</organism>
<dbReference type="SUPFAM" id="SSF53254">
    <property type="entry name" value="Phosphoglycerate mutase-like"/>
    <property type="match status" value="1"/>
</dbReference>
<dbReference type="PANTHER" id="PTHR11567">
    <property type="entry name" value="ACID PHOSPHATASE-RELATED"/>
    <property type="match status" value="1"/>
</dbReference>
<proteinExistence type="inferred from homology"/>
<dbReference type="InterPro" id="IPR033379">
    <property type="entry name" value="Acid_Pase_AS"/>
</dbReference>
<dbReference type="Gene3D" id="3.40.50.1240">
    <property type="entry name" value="Phosphoglycerate mutase-like"/>
    <property type="match status" value="1"/>
</dbReference>
<dbReference type="InterPro" id="IPR000560">
    <property type="entry name" value="His_Pase_clade-2"/>
</dbReference>
<comment type="similarity">
    <text evidence="1">Belongs to the histidine acid phosphatase family.</text>
</comment>
<evidence type="ECO:0000313" key="3">
    <source>
        <dbReference type="EMBL" id="KAK9915420.1"/>
    </source>
</evidence>
<protein>
    <recommendedName>
        <fullName evidence="5">Phosphoglycerate mutase-like protein</fullName>
    </recommendedName>
</protein>
<dbReference type="PANTHER" id="PTHR11567:SF207">
    <property type="entry name" value="LYSOPHOSPHATIDIC ACID PHOSPHATASE TYPE 6"/>
    <property type="match status" value="1"/>
</dbReference>
<sequence>MKIWGGRFWWVGMGAASVLLGERIVSPASLYQVPNCSAAPDQLKLVQIVFRHGARTPLTDSYWAGVKWEAGNDCGILPGALQLAVTDLNGGPQPPLSHDAVQARTQLPGGCTKGELTKLGQQQARELGSWLRQQYIEKYGFLPPDYREGLVLGRTTNYRRTIATLQGVMTGMYPDAQQVIAIQTAPDVDEILFGRTDSCERLRNLMKAQARSLKESAQTDEGIRALEQSVQSALGLPGNHRVHFTDLHDAMTSMRFHGKALPPGMSEELLLAVNREATRRMTALVAPQASEQHGPEMLRLSMGNLFEQIVGRMAAAAGGADPCPLFMYSGHDTTIMPILATLGVQLKDWPEYVSNVVFELWEKNEQGESKHYVRVLYNKQPLSLAKHPEGEPIELEQFEAVYLKPYILSSQQYKEECEVKFDHTAPAPSSAVGGGSAVQGL</sequence>
<dbReference type="InterPro" id="IPR029033">
    <property type="entry name" value="His_PPase_superfam"/>
</dbReference>
<feature type="signal peptide" evidence="2">
    <location>
        <begin position="1"/>
        <end position="21"/>
    </location>
</feature>
<dbReference type="EMBL" id="JALJOT010000005">
    <property type="protein sequence ID" value="KAK9915420.1"/>
    <property type="molecule type" value="Genomic_DNA"/>
</dbReference>
<dbReference type="Pfam" id="PF00328">
    <property type="entry name" value="His_Phos_2"/>
    <property type="match status" value="1"/>
</dbReference>
<dbReference type="CDD" id="cd07061">
    <property type="entry name" value="HP_HAP_like"/>
    <property type="match status" value="1"/>
</dbReference>
<dbReference type="InterPro" id="IPR050645">
    <property type="entry name" value="Histidine_acid_phosphatase"/>
</dbReference>
<comment type="caution">
    <text evidence="3">The sequence shown here is derived from an EMBL/GenBank/DDBJ whole genome shotgun (WGS) entry which is preliminary data.</text>
</comment>